<accession>X0ZI71</accession>
<protein>
    <recommendedName>
        <fullName evidence="2">CHAT domain-containing protein</fullName>
    </recommendedName>
</protein>
<proteinExistence type="predicted"/>
<evidence type="ECO:0000313" key="1">
    <source>
        <dbReference type="EMBL" id="GAG69335.1"/>
    </source>
</evidence>
<dbReference type="AlphaFoldDB" id="X0ZI71"/>
<gene>
    <name evidence="1" type="ORF">S01H4_15426</name>
</gene>
<evidence type="ECO:0008006" key="2">
    <source>
        <dbReference type="Google" id="ProtNLM"/>
    </source>
</evidence>
<organism evidence="1">
    <name type="scientific">marine sediment metagenome</name>
    <dbReference type="NCBI Taxonomy" id="412755"/>
    <lineage>
        <taxon>unclassified sequences</taxon>
        <taxon>metagenomes</taxon>
        <taxon>ecological metagenomes</taxon>
    </lineage>
</organism>
<sequence length="121" mass="13730">MEKGILMTLPASDDITEYLSAFSKEIISESQEKNIPIKRLEKGGVKKSNFESMLKKLDYKMVIFNGHGSQKSIFGHKNEELVCVGKNESLLRNRITYARTCWAVAELGKKCMEKSMLGAFY</sequence>
<reference evidence="1" key="1">
    <citation type="journal article" date="2014" name="Front. Microbiol.">
        <title>High frequency of phylogenetically diverse reductive dehalogenase-homologous genes in deep subseafloor sedimentary metagenomes.</title>
        <authorList>
            <person name="Kawai M."/>
            <person name="Futagami T."/>
            <person name="Toyoda A."/>
            <person name="Takaki Y."/>
            <person name="Nishi S."/>
            <person name="Hori S."/>
            <person name="Arai W."/>
            <person name="Tsubouchi T."/>
            <person name="Morono Y."/>
            <person name="Uchiyama I."/>
            <person name="Ito T."/>
            <person name="Fujiyama A."/>
            <person name="Inagaki F."/>
            <person name="Takami H."/>
        </authorList>
    </citation>
    <scope>NUCLEOTIDE SEQUENCE</scope>
    <source>
        <strain evidence="1">Expedition CK06-06</strain>
    </source>
</reference>
<name>X0ZI71_9ZZZZ</name>
<feature type="non-terminal residue" evidence="1">
    <location>
        <position position="121"/>
    </location>
</feature>
<comment type="caution">
    <text evidence="1">The sequence shown here is derived from an EMBL/GenBank/DDBJ whole genome shotgun (WGS) entry which is preliminary data.</text>
</comment>
<dbReference type="EMBL" id="BART01006762">
    <property type="protein sequence ID" value="GAG69335.1"/>
    <property type="molecule type" value="Genomic_DNA"/>
</dbReference>